<protein>
    <submittedName>
        <fullName evidence="4">Fumarylacetoacetate hydrolase family protein</fullName>
    </submittedName>
</protein>
<feature type="domain" description="Fumarylacetoacetase-like C-terminal" evidence="3">
    <location>
        <begin position="74"/>
        <end position="279"/>
    </location>
</feature>
<evidence type="ECO:0000313" key="5">
    <source>
        <dbReference type="Proteomes" id="UP001155483"/>
    </source>
</evidence>
<dbReference type="GO" id="GO:0046872">
    <property type="term" value="F:metal ion binding"/>
    <property type="evidence" value="ECO:0007669"/>
    <property type="project" value="UniProtKB-KW"/>
</dbReference>
<keyword evidence="4" id="KW-0378">Hydrolase</keyword>
<dbReference type="Gene3D" id="3.90.850.10">
    <property type="entry name" value="Fumarylacetoacetase-like, C-terminal domain"/>
    <property type="match status" value="1"/>
</dbReference>
<evidence type="ECO:0000313" key="4">
    <source>
        <dbReference type="EMBL" id="MCU7548204.1"/>
    </source>
</evidence>
<keyword evidence="2" id="KW-0479">Metal-binding</keyword>
<evidence type="ECO:0000256" key="2">
    <source>
        <dbReference type="ARBA" id="ARBA00022723"/>
    </source>
</evidence>
<name>A0A9X2XNH2_9BACT</name>
<reference evidence="4" key="1">
    <citation type="submission" date="2022-09" db="EMBL/GenBank/DDBJ databases">
        <authorList>
            <person name="Yuan C."/>
            <person name="Ke Z."/>
        </authorList>
    </citation>
    <scope>NUCLEOTIDE SEQUENCE</scope>
    <source>
        <strain evidence="4">LB-8</strain>
    </source>
</reference>
<dbReference type="Proteomes" id="UP001155483">
    <property type="component" value="Unassembled WGS sequence"/>
</dbReference>
<dbReference type="InterPro" id="IPR036663">
    <property type="entry name" value="Fumarylacetoacetase_C_sf"/>
</dbReference>
<dbReference type="RefSeq" id="WP_279295648.1">
    <property type="nucleotide sequence ID" value="NZ_JAOTIF010000001.1"/>
</dbReference>
<dbReference type="SUPFAM" id="SSF56529">
    <property type="entry name" value="FAH"/>
    <property type="match status" value="1"/>
</dbReference>
<keyword evidence="5" id="KW-1185">Reference proteome</keyword>
<evidence type="ECO:0000259" key="3">
    <source>
        <dbReference type="Pfam" id="PF01557"/>
    </source>
</evidence>
<evidence type="ECO:0000256" key="1">
    <source>
        <dbReference type="ARBA" id="ARBA00010211"/>
    </source>
</evidence>
<dbReference type="InterPro" id="IPR051121">
    <property type="entry name" value="FAH"/>
</dbReference>
<proteinExistence type="inferred from homology"/>
<dbReference type="PANTHER" id="PTHR42796:SF4">
    <property type="entry name" value="FUMARYLACETOACETATE HYDROLASE DOMAIN-CONTAINING PROTEIN 2A"/>
    <property type="match status" value="1"/>
</dbReference>
<gene>
    <name evidence="4" type="ORF">OCK74_03720</name>
</gene>
<dbReference type="GO" id="GO:0019752">
    <property type="term" value="P:carboxylic acid metabolic process"/>
    <property type="evidence" value="ECO:0007669"/>
    <property type="project" value="UniProtKB-ARBA"/>
</dbReference>
<dbReference type="GO" id="GO:0016853">
    <property type="term" value="F:isomerase activity"/>
    <property type="evidence" value="ECO:0007669"/>
    <property type="project" value="UniProtKB-ARBA"/>
</dbReference>
<dbReference type="EMBL" id="JAOTIF010000001">
    <property type="protein sequence ID" value="MCU7548204.1"/>
    <property type="molecule type" value="Genomic_DNA"/>
</dbReference>
<dbReference type="InterPro" id="IPR011234">
    <property type="entry name" value="Fumarylacetoacetase-like_C"/>
</dbReference>
<dbReference type="FunFam" id="3.90.850.10:FF:000002">
    <property type="entry name" value="2-hydroxyhepta-2,4-diene-1,7-dioate isomerase"/>
    <property type="match status" value="1"/>
</dbReference>
<organism evidence="4 5">
    <name type="scientific">Paraflavisolibacter caeni</name>
    <dbReference type="NCBI Taxonomy" id="2982496"/>
    <lineage>
        <taxon>Bacteria</taxon>
        <taxon>Pseudomonadati</taxon>
        <taxon>Bacteroidota</taxon>
        <taxon>Chitinophagia</taxon>
        <taxon>Chitinophagales</taxon>
        <taxon>Chitinophagaceae</taxon>
        <taxon>Paraflavisolibacter</taxon>
    </lineage>
</organism>
<reference evidence="4" key="2">
    <citation type="submission" date="2023-04" db="EMBL/GenBank/DDBJ databases">
        <title>Paracnuella aquatica gen. nov., sp. nov., a member of the family Chitinophagaceae isolated from a hot spring.</title>
        <authorList>
            <person name="Wang C."/>
        </authorList>
    </citation>
    <scope>NUCLEOTIDE SEQUENCE</scope>
    <source>
        <strain evidence="4">LB-8</strain>
    </source>
</reference>
<comment type="similarity">
    <text evidence="1">Belongs to the FAH family.</text>
</comment>
<dbReference type="AlphaFoldDB" id="A0A9X2XNH2"/>
<dbReference type="Pfam" id="PF01557">
    <property type="entry name" value="FAA_hydrolase"/>
    <property type="match status" value="1"/>
</dbReference>
<comment type="caution">
    <text evidence="4">The sequence shown here is derived from an EMBL/GenBank/DDBJ whole genome shotgun (WGS) entry which is preliminary data.</text>
</comment>
<dbReference type="PANTHER" id="PTHR42796">
    <property type="entry name" value="FUMARYLACETOACETATE HYDROLASE DOMAIN-CONTAINING PROTEIN 2A-RELATED"/>
    <property type="match status" value="1"/>
</dbReference>
<dbReference type="GO" id="GO:0016787">
    <property type="term" value="F:hydrolase activity"/>
    <property type="evidence" value="ECO:0007669"/>
    <property type="project" value="UniProtKB-KW"/>
</dbReference>
<accession>A0A9X2XNH2</accession>
<sequence>MKLIRFGEKGLERPGIIHEGQWFDVSDYFEDYNEYFFENDGLKRLQQFVESNKGKLPKVSADERLGSPIARPSKIVCIGLNYADHAKETGATIPAEPVIFMKSTTALIGPNDEVMIPRDSQKTDWEVELAVIIGKKASYVEEAEAMDYVAGYALHNDVSEREFQLERNGTWDKGKGCDTFAPVGPFLATKEEIADVDNLRLWLSLNGKMMQDGTTANLIFKIPFLISYVSRFMTLLPGDMISTGTPAGVGLGFNPQVYLQPGDVVELGIDGLGTSKQKVIAFTKEIYKEVKTTTIKA</sequence>